<reference evidence="8" key="3">
    <citation type="submission" date="2025-09" db="UniProtKB">
        <authorList>
            <consortium name="Ensembl"/>
        </authorList>
    </citation>
    <scope>IDENTIFICATION</scope>
</reference>
<keyword evidence="9" id="KW-1185">Reference proteome</keyword>
<keyword evidence="5" id="KW-0378">Hydrolase</keyword>
<dbReference type="GO" id="GO:0043491">
    <property type="term" value="P:phosphatidylinositol 3-kinase/protein kinase B signal transduction"/>
    <property type="evidence" value="ECO:0007669"/>
    <property type="project" value="Ensembl"/>
</dbReference>
<dbReference type="GO" id="GO:0042393">
    <property type="term" value="F:histone binding"/>
    <property type="evidence" value="ECO:0007669"/>
    <property type="project" value="Ensembl"/>
</dbReference>
<dbReference type="InterPro" id="IPR018200">
    <property type="entry name" value="USP_CS"/>
</dbReference>
<dbReference type="GO" id="GO:0051898">
    <property type="term" value="P:negative regulation of phosphatidylinositol 3-kinase/protein kinase B signal transduction"/>
    <property type="evidence" value="ECO:0007669"/>
    <property type="project" value="Ensembl"/>
</dbReference>
<dbReference type="GO" id="GO:0004843">
    <property type="term" value="F:cysteine-type deubiquitinase activity"/>
    <property type="evidence" value="ECO:0007669"/>
    <property type="project" value="UniProtKB-EC"/>
</dbReference>
<comment type="subcellular location">
    <subcellularLocation>
        <location evidence="2">Cytoplasm</location>
    </subcellularLocation>
</comment>
<dbReference type="PANTHER" id="PTHR21646:SF7">
    <property type="entry name" value="UBIQUITIN CARBOXYL-TERMINAL HYDROLASE 49"/>
    <property type="match status" value="1"/>
</dbReference>
<dbReference type="PROSITE" id="PS50235">
    <property type="entry name" value="USP_3"/>
    <property type="match status" value="1"/>
</dbReference>
<sequence>MGPRPAARGPLLERWDLLSRSLELIQNKEPSSKHISLCHELHTLFRVMWSGKWALVSPFAMLHSVWSLIPARGYDQQDARGVSLRALHKVQQELSHLRKFRECFLNLDPSKTEQLFPRAANGKAPLSGRPASSSATELSSTRSDGAEACEREGLCLNGGTSLSRSLELIQNKEPSSKHISLCHELHTLFRVMWSGKWALVSPFAMLHSVWSLIPAFRGYDQQDAQEFLCELLHKVQQELESEGTTRRILIPFSQRKLTKQVLKVVNTIFHGQLLSQVTCVSCNYKSNTIEPFWDLSLEFPERYHCIEKGFVPLNQTECLLTEMLAKFTETEALEGRIYACDQCNSKRRKSNPKPLVLSEARKQLMIYRLPQVLRLHLKRFRWSGRNHREKIGVHVVFDQVLTMEPYCCRDMLSSLDKETFAYDLSAVVMHHGKGFGSGHYTAYCYNTEGGFWVHCNDSKLNVCSVEEVCKTQAYILFYTQRTVQGNARISETQLQTQVHSSNNDEGRPRTFP</sequence>
<dbReference type="PROSITE" id="PS00973">
    <property type="entry name" value="USP_2"/>
    <property type="match status" value="1"/>
</dbReference>
<dbReference type="InterPro" id="IPR050185">
    <property type="entry name" value="Ub_carboxyl-term_hydrolase"/>
</dbReference>
<keyword evidence="4" id="KW-0963">Cytoplasm</keyword>
<comment type="catalytic activity">
    <reaction evidence="1">
        <text>Thiol-dependent hydrolysis of ester, thioester, amide, peptide and isopeptide bonds formed by the C-terminal Gly of ubiquitin (a 76-residue protein attached to proteins as an intracellular targeting signal).</text>
        <dbReference type="EC" id="3.4.19.12"/>
    </reaction>
</comment>
<evidence type="ECO:0000256" key="2">
    <source>
        <dbReference type="ARBA" id="ARBA00004496"/>
    </source>
</evidence>
<evidence type="ECO:0000256" key="1">
    <source>
        <dbReference type="ARBA" id="ARBA00000707"/>
    </source>
</evidence>
<dbReference type="Gene3D" id="3.90.70.10">
    <property type="entry name" value="Cysteine proteinases"/>
    <property type="match status" value="2"/>
</dbReference>
<dbReference type="PANTHER" id="PTHR21646">
    <property type="entry name" value="UBIQUITIN CARBOXYL-TERMINAL HYDROLASE"/>
    <property type="match status" value="1"/>
</dbReference>
<evidence type="ECO:0000256" key="6">
    <source>
        <dbReference type="SAM" id="MobiDB-lite"/>
    </source>
</evidence>
<evidence type="ECO:0000313" key="9">
    <source>
        <dbReference type="Proteomes" id="UP000694520"/>
    </source>
</evidence>
<protein>
    <recommendedName>
        <fullName evidence="3">ubiquitinyl hydrolase 1</fullName>
        <ecNumber evidence="3">3.4.19.12</ecNumber>
    </recommendedName>
</protein>
<dbReference type="InterPro" id="IPR038765">
    <property type="entry name" value="Papain-like_cys_pep_sf"/>
</dbReference>
<dbReference type="GeneTree" id="ENSGT00940000157997"/>
<dbReference type="Proteomes" id="UP000694520">
    <property type="component" value="Chromosome 24"/>
</dbReference>
<evidence type="ECO:0000256" key="5">
    <source>
        <dbReference type="ARBA" id="ARBA00022801"/>
    </source>
</evidence>
<organism evidence="8 9">
    <name type="scientific">Bos mutus grunniens</name>
    <name type="common">Wild yak</name>
    <name type="synonym">Bos grunniens</name>
    <dbReference type="NCBI Taxonomy" id="30521"/>
    <lineage>
        <taxon>Eukaryota</taxon>
        <taxon>Metazoa</taxon>
        <taxon>Chordata</taxon>
        <taxon>Craniata</taxon>
        <taxon>Vertebrata</taxon>
        <taxon>Euteleostomi</taxon>
        <taxon>Mammalia</taxon>
        <taxon>Eutheria</taxon>
        <taxon>Laurasiatheria</taxon>
        <taxon>Artiodactyla</taxon>
        <taxon>Ruminantia</taxon>
        <taxon>Pecora</taxon>
        <taxon>Bovidae</taxon>
        <taxon>Bovinae</taxon>
        <taxon>Bos</taxon>
    </lineage>
</organism>
<dbReference type="EC" id="3.4.19.12" evidence="3"/>
<evidence type="ECO:0000313" key="8">
    <source>
        <dbReference type="Ensembl" id="ENSBGRP00000035837.1"/>
    </source>
</evidence>
<gene>
    <name evidence="8" type="primary">USP49</name>
</gene>
<reference evidence="8" key="1">
    <citation type="submission" date="2019-05" db="EMBL/GenBank/DDBJ databases">
        <authorList>
            <person name="Zhang S."/>
            <person name="Liu J."/>
        </authorList>
    </citation>
    <scope>NUCLEOTIDE SEQUENCE [LARGE SCALE GENOMIC DNA]</scope>
</reference>
<proteinExistence type="predicted"/>
<reference evidence="8" key="2">
    <citation type="submission" date="2025-08" db="UniProtKB">
        <authorList>
            <consortium name="Ensembl"/>
        </authorList>
    </citation>
    <scope>IDENTIFICATION</scope>
</reference>
<accession>A0A8B9YEV6</accession>
<dbReference type="AlphaFoldDB" id="A0A8B9YEV6"/>
<dbReference type="GO" id="GO:0016579">
    <property type="term" value="P:protein deubiquitination"/>
    <property type="evidence" value="ECO:0007669"/>
    <property type="project" value="Ensembl"/>
</dbReference>
<dbReference type="GO" id="GO:0004197">
    <property type="term" value="F:cysteine-type endopeptidase activity"/>
    <property type="evidence" value="ECO:0007669"/>
    <property type="project" value="Ensembl"/>
</dbReference>
<dbReference type="GO" id="GO:0005737">
    <property type="term" value="C:cytoplasm"/>
    <property type="evidence" value="ECO:0007669"/>
    <property type="project" value="UniProtKB-SubCell"/>
</dbReference>
<dbReference type="GO" id="GO:0000398">
    <property type="term" value="P:mRNA splicing, via spliceosome"/>
    <property type="evidence" value="ECO:0007669"/>
    <property type="project" value="Ensembl"/>
</dbReference>
<evidence type="ECO:0000256" key="4">
    <source>
        <dbReference type="ARBA" id="ARBA00022490"/>
    </source>
</evidence>
<feature type="region of interest" description="Disordered" evidence="6">
    <location>
        <begin position="120"/>
        <end position="142"/>
    </location>
</feature>
<feature type="compositionally biased region" description="Low complexity" evidence="6">
    <location>
        <begin position="131"/>
        <end position="142"/>
    </location>
</feature>
<feature type="region of interest" description="Disordered" evidence="6">
    <location>
        <begin position="493"/>
        <end position="512"/>
    </location>
</feature>
<dbReference type="InterPro" id="IPR028889">
    <property type="entry name" value="USP"/>
</dbReference>
<dbReference type="FunFam" id="3.90.70.10:FF:000028">
    <property type="entry name" value="Ubiquitinyl hydrolase 1"/>
    <property type="match status" value="1"/>
</dbReference>
<dbReference type="SUPFAM" id="SSF54001">
    <property type="entry name" value="Cysteine proteinases"/>
    <property type="match status" value="2"/>
</dbReference>
<dbReference type="InterPro" id="IPR001394">
    <property type="entry name" value="Peptidase_C19_UCH"/>
</dbReference>
<name>A0A8B9YEV6_BOSMU</name>
<evidence type="ECO:0000259" key="7">
    <source>
        <dbReference type="PROSITE" id="PS50235"/>
    </source>
</evidence>
<dbReference type="Ensembl" id="ENSBGRT00000041458.1">
    <property type="protein sequence ID" value="ENSBGRP00000035837.1"/>
    <property type="gene ID" value="ENSBGRG00000022467.1"/>
</dbReference>
<feature type="compositionally biased region" description="Basic and acidic residues" evidence="6">
    <location>
        <begin position="502"/>
        <end position="512"/>
    </location>
</feature>
<dbReference type="Pfam" id="PF00443">
    <property type="entry name" value="UCH"/>
    <property type="match status" value="1"/>
</dbReference>
<feature type="domain" description="USP" evidence="7">
    <location>
        <begin position="72"/>
        <end position="481"/>
    </location>
</feature>
<dbReference type="GO" id="GO:0140936">
    <property type="term" value="F:histone H2B deubiquitinase activity"/>
    <property type="evidence" value="ECO:0007669"/>
    <property type="project" value="Ensembl"/>
</dbReference>
<evidence type="ECO:0000256" key="3">
    <source>
        <dbReference type="ARBA" id="ARBA00012759"/>
    </source>
</evidence>